<protein>
    <submittedName>
        <fullName evidence="2">Uncharacterized protein</fullName>
    </submittedName>
</protein>
<keyword evidence="3" id="KW-1185">Reference proteome</keyword>
<accession>A0ABP9HA32</accession>
<dbReference type="EMBL" id="BAABHS010000010">
    <property type="protein sequence ID" value="GAA4965218.1"/>
    <property type="molecule type" value="Genomic_DNA"/>
</dbReference>
<evidence type="ECO:0000313" key="3">
    <source>
        <dbReference type="Proteomes" id="UP001500466"/>
    </source>
</evidence>
<organism evidence="2 3">
    <name type="scientific">Yinghuangia aomiensis</name>
    <dbReference type="NCBI Taxonomy" id="676205"/>
    <lineage>
        <taxon>Bacteria</taxon>
        <taxon>Bacillati</taxon>
        <taxon>Actinomycetota</taxon>
        <taxon>Actinomycetes</taxon>
        <taxon>Kitasatosporales</taxon>
        <taxon>Streptomycetaceae</taxon>
        <taxon>Yinghuangia</taxon>
    </lineage>
</organism>
<evidence type="ECO:0000256" key="1">
    <source>
        <dbReference type="SAM" id="MobiDB-lite"/>
    </source>
</evidence>
<feature type="compositionally biased region" description="Basic and acidic residues" evidence="1">
    <location>
        <begin position="86"/>
        <end position="95"/>
    </location>
</feature>
<proteinExistence type="predicted"/>
<comment type="caution">
    <text evidence="2">The sequence shown here is derived from an EMBL/GenBank/DDBJ whole genome shotgun (WGS) entry which is preliminary data.</text>
</comment>
<gene>
    <name evidence="2" type="ORF">GCM10023205_31920</name>
</gene>
<reference evidence="3" key="1">
    <citation type="journal article" date="2019" name="Int. J. Syst. Evol. Microbiol.">
        <title>The Global Catalogue of Microorganisms (GCM) 10K type strain sequencing project: providing services to taxonomists for standard genome sequencing and annotation.</title>
        <authorList>
            <consortium name="The Broad Institute Genomics Platform"/>
            <consortium name="The Broad Institute Genome Sequencing Center for Infectious Disease"/>
            <person name="Wu L."/>
            <person name="Ma J."/>
        </authorList>
    </citation>
    <scope>NUCLEOTIDE SEQUENCE [LARGE SCALE GENOMIC DNA]</scope>
    <source>
        <strain evidence="3">JCM 17986</strain>
    </source>
</reference>
<dbReference type="Proteomes" id="UP001500466">
    <property type="component" value="Unassembled WGS sequence"/>
</dbReference>
<feature type="region of interest" description="Disordered" evidence="1">
    <location>
        <begin position="1"/>
        <end position="95"/>
    </location>
</feature>
<name>A0ABP9HA32_9ACTN</name>
<feature type="compositionally biased region" description="Polar residues" evidence="1">
    <location>
        <begin position="45"/>
        <end position="57"/>
    </location>
</feature>
<evidence type="ECO:0000313" key="2">
    <source>
        <dbReference type="EMBL" id="GAA4965218.1"/>
    </source>
</evidence>
<feature type="compositionally biased region" description="Basic and acidic residues" evidence="1">
    <location>
        <begin position="22"/>
        <end position="39"/>
    </location>
</feature>
<sequence length="95" mass="10227">MGMHAPVVVGGSSLWSPRLRRSPLDRTRSSYKQGERCECCGRSAYTGTSGAQQSTGSPVRERRDAIPVFMTDNVDHGAAPTATTGRKPDALPHRS</sequence>